<accession>A0A085WMG1</accession>
<gene>
    <name evidence="2" type="ORF">DB31_6776</name>
</gene>
<dbReference type="GO" id="GO:0061504">
    <property type="term" value="P:cyclic threonylcarbamoyladenosine biosynthetic process"/>
    <property type="evidence" value="ECO:0007669"/>
    <property type="project" value="TreeGrafter"/>
</dbReference>
<reference evidence="2 3" key="1">
    <citation type="submission" date="2014-04" db="EMBL/GenBank/DDBJ databases">
        <title>Genome assembly of Hyalangium minutum DSM 14724.</title>
        <authorList>
            <person name="Sharma G."/>
            <person name="Subramanian S."/>
        </authorList>
    </citation>
    <scope>NUCLEOTIDE SEQUENCE [LARGE SCALE GENOMIC DNA]</scope>
    <source>
        <strain evidence="2 3">DSM 14724</strain>
    </source>
</reference>
<dbReference type="PANTHER" id="PTHR43267:SF1">
    <property type="entry name" value="TRNA THREONYLCARBAMOYLADENOSINE DEHYDRATASE"/>
    <property type="match status" value="1"/>
</dbReference>
<evidence type="ECO:0000313" key="3">
    <source>
        <dbReference type="Proteomes" id="UP000028725"/>
    </source>
</evidence>
<organism evidence="2 3">
    <name type="scientific">Hyalangium minutum</name>
    <dbReference type="NCBI Taxonomy" id="394096"/>
    <lineage>
        <taxon>Bacteria</taxon>
        <taxon>Pseudomonadati</taxon>
        <taxon>Myxococcota</taxon>
        <taxon>Myxococcia</taxon>
        <taxon>Myxococcales</taxon>
        <taxon>Cystobacterineae</taxon>
        <taxon>Archangiaceae</taxon>
        <taxon>Hyalangium</taxon>
    </lineage>
</organism>
<dbReference type="OrthoDB" id="9804286at2"/>
<dbReference type="GO" id="GO:0016779">
    <property type="term" value="F:nucleotidyltransferase activity"/>
    <property type="evidence" value="ECO:0007669"/>
    <property type="project" value="UniProtKB-KW"/>
</dbReference>
<keyword evidence="3" id="KW-1185">Reference proteome</keyword>
<dbReference type="STRING" id="394096.DB31_6776"/>
<dbReference type="Proteomes" id="UP000028725">
    <property type="component" value="Unassembled WGS sequence"/>
</dbReference>
<dbReference type="InterPro" id="IPR035985">
    <property type="entry name" value="Ubiquitin-activating_enz"/>
</dbReference>
<dbReference type="GO" id="GO:0008641">
    <property type="term" value="F:ubiquitin-like modifier activating enzyme activity"/>
    <property type="evidence" value="ECO:0007669"/>
    <property type="project" value="InterPro"/>
</dbReference>
<dbReference type="SUPFAM" id="SSF69572">
    <property type="entry name" value="Activating enzymes of the ubiquitin-like proteins"/>
    <property type="match status" value="1"/>
</dbReference>
<keyword evidence="2" id="KW-0548">Nucleotidyltransferase</keyword>
<dbReference type="RefSeq" id="WP_157231975.1">
    <property type="nucleotide sequence ID" value="NZ_JMCB01000005.1"/>
</dbReference>
<evidence type="ECO:0000313" key="2">
    <source>
        <dbReference type="EMBL" id="KFE68874.1"/>
    </source>
</evidence>
<proteinExistence type="predicted"/>
<dbReference type="InterPro" id="IPR045886">
    <property type="entry name" value="ThiF/MoeB/HesA"/>
</dbReference>
<dbReference type="EMBL" id="JMCB01000005">
    <property type="protein sequence ID" value="KFE68874.1"/>
    <property type="molecule type" value="Genomic_DNA"/>
</dbReference>
<feature type="domain" description="THIF-type NAD/FAD binding fold" evidence="1">
    <location>
        <begin position="89"/>
        <end position="318"/>
    </location>
</feature>
<name>A0A085WMG1_9BACT</name>
<protein>
    <submittedName>
        <fullName evidence="2">Sulfur carrier protein adenylyltransferase ThiF</fullName>
    </submittedName>
</protein>
<dbReference type="PANTHER" id="PTHR43267">
    <property type="entry name" value="TRNA THREONYLCARBAMOYLADENOSINE DEHYDRATASE"/>
    <property type="match status" value="1"/>
</dbReference>
<dbReference type="AlphaFoldDB" id="A0A085WMG1"/>
<sequence length="333" mass="36777">MKDELILIQGSNFFSFSPNGPQLLEAVRQFDGNRTERELRALPQGEELLGLLEEEQWIVRLEAPLRDLIEGRPWISRQLSFYAHVQRNYPHRVLAELEKRHVLIVGTGGVGSHVAASLAGAGVCRMTLMDPDTIELSNLNRQFFYSREDIGASKAAKAASFLLARHPHLQLQTLHEPLFAHEEQLQRLGGVDLIVFCGDGPTVLRKTAQVGMTPVTSGGYAGSEGIIGPTCWPAKGSVCWGCRNDYRDEPRTMEILGAQVSRENDWNPSGTTVNGLVGNLLAEEALRCLAPTLGGPRLLNAYMSLDMESLALRRIELPPVECPHRTEPSTPQP</sequence>
<dbReference type="Pfam" id="PF00899">
    <property type="entry name" value="ThiF"/>
    <property type="match status" value="1"/>
</dbReference>
<comment type="caution">
    <text evidence="2">The sequence shown here is derived from an EMBL/GenBank/DDBJ whole genome shotgun (WGS) entry which is preliminary data.</text>
</comment>
<evidence type="ECO:0000259" key="1">
    <source>
        <dbReference type="Pfam" id="PF00899"/>
    </source>
</evidence>
<keyword evidence="2" id="KW-0808">Transferase</keyword>
<dbReference type="InterPro" id="IPR000594">
    <property type="entry name" value="ThiF_NAD_FAD-bd"/>
</dbReference>
<dbReference type="Gene3D" id="3.40.50.720">
    <property type="entry name" value="NAD(P)-binding Rossmann-like Domain"/>
    <property type="match status" value="1"/>
</dbReference>
<dbReference type="GO" id="GO:0061503">
    <property type="term" value="F:tRNA threonylcarbamoyladenosine dehydratase"/>
    <property type="evidence" value="ECO:0007669"/>
    <property type="project" value="TreeGrafter"/>
</dbReference>